<evidence type="ECO:0000256" key="1">
    <source>
        <dbReference type="ARBA" id="ARBA00001974"/>
    </source>
</evidence>
<dbReference type="PANTHER" id="PTHR11985:SF15">
    <property type="entry name" value="GLYCEROL-3-PHOSPHATE DEHYDROGENASE, MITOCHONDRIAL"/>
    <property type="match status" value="1"/>
</dbReference>
<sequence>MPHKSETIYDVFIVGGGINGVGVARDAAGRGYSVCLCEMNDFASGTSSCSSKLIHGGLRYLERYEFRLVQESLKEREVLLRMAPHIVRPMRFVLPQAKGMRPAWMLRLGLAIYDRLGGRKILPGTRRVNFKNEETGLPLKANYKSGFEYSDCWVDDSRLVVLNAVDASRKGADLRTHTKVTNVNRSMGVWVISTTDSLTGKVNEIKAKSFVNASGPWVDEVLNGSFKIKNSKNVRLVRGSHIVVNKLYEHDKSYICQNNDGRIFFIMPYEDNFTMIGTTDINHGEKVGIVEISDEEKKYICESANNYLKQKISSKDIVWSYSGVRPLYDDGATKAQSLTRDYVVSSEDHDSTLMINIFGGKITTYRRLSETILKHIEGFLGKRGSAWTGTSYLPGGEMEVTAQYDLINQLQKKYQFFTNDIIKRLVRSYGKTSFDIFGDAENLESLGEDFGAGLYELEVKHLLENEWARTAEDILFRRSKLGLIMPEMGLKKLNLFLEAYHADTHISPKRNYLKMQKVKQV</sequence>
<dbReference type="PANTHER" id="PTHR11985">
    <property type="entry name" value="GLYCEROL-3-PHOSPHATE DEHYDROGENASE"/>
    <property type="match status" value="1"/>
</dbReference>
<evidence type="ECO:0000256" key="3">
    <source>
        <dbReference type="ARBA" id="ARBA00022630"/>
    </source>
</evidence>
<comment type="similarity">
    <text evidence="2">Belongs to the FAD-dependent glycerol-3-phosphate dehydrogenase family.</text>
</comment>
<dbReference type="SUPFAM" id="SSF51905">
    <property type="entry name" value="FAD/NAD(P)-binding domain"/>
    <property type="match status" value="1"/>
</dbReference>
<feature type="domain" description="FAD dependent oxidoreductase" evidence="6">
    <location>
        <begin position="10"/>
        <end position="334"/>
    </location>
</feature>
<evidence type="ECO:0000259" key="7">
    <source>
        <dbReference type="Pfam" id="PF16901"/>
    </source>
</evidence>
<evidence type="ECO:0000256" key="4">
    <source>
        <dbReference type="ARBA" id="ARBA00022827"/>
    </source>
</evidence>
<proteinExistence type="inferred from homology"/>
<evidence type="ECO:0000313" key="8">
    <source>
        <dbReference type="EMBL" id="SVA65655.1"/>
    </source>
</evidence>
<dbReference type="PRINTS" id="PR01001">
    <property type="entry name" value="FADG3PDH"/>
</dbReference>
<evidence type="ECO:0000256" key="2">
    <source>
        <dbReference type="ARBA" id="ARBA00007330"/>
    </source>
</evidence>
<feature type="domain" description="Alpha-glycerophosphate oxidase C-terminal" evidence="7">
    <location>
        <begin position="389"/>
        <end position="494"/>
    </location>
</feature>
<evidence type="ECO:0000256" key="5">
    <source>
        <dbReference type="ARBA" id="ARBA00023002"/>
    </source>
</evidence>
<dbReference type="Gene3D" id="1.10.8.870">
    <property type="entry name" value="Alpha-glycerophosphate oxidase, cap domain"/>
    <property type="match status" value="1"/>
</dbReference>
<name>A0A381XLK5_9ZZZZ</name>
<keyword evidence="5" id="KW-0560">Oxidoreductase</keyword>
<dbReference type="InterPro" id="IPR031656">
    <property type="entry name" value="DAO_C"/>
</dbReference>
<keyword evidence="4" id="KW-0274">FAD</keyword>
<dbReference type="AlphaFoldDB" id="A0A381XLK5"/>
<dbReference type="GO" id="GO:0046168">
    <property type="term" value="P:glycerol-3-phosphate catabolic process"/>
    <property type="evidence" value="ECO:0007669"/>
    <property type="project" value="TreeGrafter"/>
</dbReference>
<dbReference type="Gene3D" id="3.30.9.10">
    <property type="entry name" value="D-Amino Acid Oxidase, subunit A, domain 2"/>
    <property type="match status" value="1"/>
</dbReference>
<dbReference type="SUPFAM" id="SSF54373">
    <property type="entry name" value="FAD-linked reductases, C-terminal domain"/>
    <property type="match status" value="1"/>
</dbReference>
<keyword evidence="3" id="KW-0285">Flavoprotein</keyword>
<dbReference type="EMBL" id="UINC01015621">
    <property type="protein sequence ID" value="SVA65655.1"/>
    <property type="molecule type" value="Genomic_DNA"/>
</dbReference>
<dbReference type="PROSITE" id="PS00977">
    <property type="entry name" value="FAD_G3PDH_1"/>
    <property type="match status" value="1"/>
</dbReference>
<evidence type="ECO:0000259" key="6">
    <source>
        <dbReference type="Pfam" id="PF01266"/>
    </source>
</evidence>
<protein>
    <recommendedName>
        <fullName evidence="9">FAD dependent oxidoreductase domain-containing protein</fullName>
    </recommendedName>
</protein>
<comment type="cofactor">
    <cofactor evidence="1">
        <name>FAD</name>
        <dbReference type="ChEBI" id="CHEBI:57692"/>
    </cofactor>
</comment>
<dbReference type="Gene3D" id="3.50.50.60">
    <property type="entry name" value="FAD/NAD(P)-binding domain"/>
    <property type="match status" value="1"/>
</dbReference>
<dbReference type="NCBIfam" id="NF009906">
    <property type="entry name" value="PRK13369.1"/>
    <property type="match status" value="1"/>
</dbReference>
<dbReference type="InterPro" id="IPR038299">
    <property type="entry name" value="DAO_C_sf"/>
</dbReference>
<accession>A0A381XLK5</accession>
<gene>
    <name evidence="8" type="ORF">METZ01_LOCUS118509</name>
</gene>
<dbReference type="GO" id="GO:0004368">
    <property type="term" value="F:glycerol-3-phosphate dehydrogenase (quinone) activity"/>
    <property type="evidence" value="ECO:0007669"/>
    <property type="project" value="InterPro"/>
</dbReference>
<dbReference type="InterPro" id="IPR000447">
    <property type="entry name" value="G3P_DH_FAD-dep"/>
</dbReference>
<dbReference type="InterPro" id="IPR036188">
    <property type="entry name" value="FAD/NAD-bd_sf"/>
</dbReference>
<reference evidence="8" key="1">
    <citation type="submission" date="2018-05" db="EMBL/GenBank/DDBJ databases">
        <authorList>
            <person name="Lanie J.A."/>
            <person name="Ng W.-L."/>
            <person name="Kazmierczak K.M."/>
            <person name="Andrzejewski T.M."/>
            <person name="Davidsen T.M."/>
            <person name="Wayne K.J."/>
            <person name="Tettelin H."/>
            <person name="Glass J.I."/>
            <person name="Rusch D."/>
            <person name="Podicherti R."/>
            <person name="Tsui H.-C.T."/>
            <person name="Winkler M.E."/>
        </authorList>
    </citation>
    <scope>NUCLEOTIDE SEQUENCE</scope>
</reference>
<organism evidence="8">
    <name type="scientific">marine metagenome</name>
    <dbReference type="NCBI Taxonomy" id="408172"/>
    <lineage>
        <taxon>unclassified sequences</taxon>
        <taxon>metagenomes</taxon>
        <taxon>ecological metagenomes</taxon>
    </lineage>
</organism>
<dbReference type="NCBIfam" id="NF008899">
    <property type="entry name" value="PRK12266.1"/>
    <property type="match status" value="1"/>
</dbReference>
<dbReference type="Pfam" id="PF01266">
    <property type="entry name" value="DAO"/>
    <property type="match status" value="1"/>
</dbReference>
<dbReference type="InterPro" id="IPR006076">
    <property type="entry name" value="FAD-dep_OxRdtase"/>
</dbReference>
<evidence type="ECO:0008006" key="9">
    <source>
        <dbReference type="Google" id="ProtNLM"/>
    </source>
</evidence>
<dbReference type="Pfam" id="PF16901">
    <property type="entry name" value="DAO_C"/>
    <property type="match status" value="1"/>
</dbReference>